<dbReference type="Proteomes" id="UP000054703">
    <property type="component" value="Unassembled WGS sequence"/>
</dbReference>
<reference evidence="1 2" key="1">
    <citation type="submission" date="2015-11" db="EMBL/GenBank/DDBJ databases">
        <title>Genomic analysis of 38 Legionella species identifies large and diverse effector repertoires.</title>
        <authorList>
            <person name="Burstein D."/>
            <person name="Amaro F."/>
            <person name="Zusman T."/>
            <person name="Lifshitz Z."/>
            <person name="Cohen O."/>
            <person name="Gilbert J.A."/>
            <person name="Pupko T."/>
            <person name="Shuman H.A."/>
            <person name="Segal G."/>
        </authorList>
    </citation>
    <scope>NUCLEOTIDE SEQUENCE [LARGE SCALE GENOMIC DNA]</scope>
    <source>
        <strain evidence="1 2">SC-63-C7</strain>
    </source>
</reference>
<name>A0A0W0Z3U7_9GAMM</name>
<comment type="caution">
    <text evidence="1">The sequence shown here is derived from an EMBL/GenBank/DDBJ whole genome shotgun (WGS) entry which is preliminary data.</text>
</comment>
<evidence type="ECO:0000313" key="1">
    <source>
        <dbReference type="EMBL" id="KTD63797.1"/>
    </source>
</evidence>
<keyword evidence="2" id="KW-1185">Reference proteome</keyword>
<dbReference type="RefSeq" id="WP_058513627.1">
    <property type="nucleotide sequence ID" value="NZ_CAAAIH010000003.1"/>
</dbReference>
<dbReference type="STRING" id="45074.Lsan_1230"/>
<dbReference type="OrthoDB" id="5645759at2"/>
<evidence type="ECO:0000313" key="2">
    <source>
        <dbReference type="Proteomes" id="UP000054703"/>
    </source>
</evidence>
<dbReference type="EMBL" id="LNYU01000024">
    <property type="protein sequence ID" value="KTD63797.1"/>
    <property type="molecule type" value="Genomic_DNA"/>
</dbReference>
<protein>
    <submittedName>
        <fullName evidence="1">Uncharacterized protein</fullName>
    </submittedName>
</protein>
<gene>
    <name evidence="1" type="ORF">Lsan_1230</name>
</gene>
<dbReference type="AlphaFoldDB" id="A0A0W0Z3U7"/>
<proteinExistence type="predicted"/>
<dbReference type="PATRIC" id="fig|45074.5.peg.1310"/>
<sequence>MPFSTKLVADYVEMINGELDHIPVAQPAEFKFIAEELHDMISWSFSKAIRNCFFRASPKPTLPHATKEQPNYISYCLNNPQDFVKLAADYAEYKKILIQRITAKINEFQSMDTKEKWKYIQFQKESHNAPLQNIPM</sequence>
<organism evidence="1 2">
    <name type="scientific">Legionella santicrucis</name>
    <dbReference type="NCBI Taxonomy" id="45074"/>
    <lineage>
        <taxon>Bacteria</taxon>
        <taxon>Pseudomonadati</taxon>
        <taxon>Pseudomonadota</taxon>
        <taxon>Gammaproteobacteria</taxon>
        <taxon>Legionellales</taxon>
        <taxon>Legionellaceae</taxon>
        <taxon>Legionella</taxon>
    </lineage>
</organism>
<accession>A0A0W0Z3U7</accession>